<dbReference type="PANTHER" id="PTHR43391">
    <property type="entry name" value="RETINOL DEHYDROGENASE-RELATED"/>
    <property type="match status" value="1"/>
</dbReference>
<evidence type="ECO:0000313" key="3">
    <source>
        <dbReference type="EMBL" id="KAJ8025080.1"/>
    </source>
</evidence>
<keyword evidence="2" id="KW-0560">Oxidoreductase</keyword>
<dbReference type="OrthoDB" id="2102561at2759"/>
<evidence type="ECO:0000313" key="4">
    <source>
        <dbReference type="Proteomes" id="UP001152320"/>
    </source>
</evidence>
<evidence type="ECO:0000256" key="2">
    <source>
        <dbReference type="ARBA" id="ARBA00023002"/>
    </source>
</evidence>
<dbReference type="EMBL" id="JAIZAY010000018">
    <property type="protein sequence ID" value="KAJ8025080.1"/>
    <property type="molecule type" value="Genomic_DNA"/>
</dbReference>
<protein>
    <submittedName>
        <fullName evidence="3">Estradiol 17-beta-dehydrogenase 1</fullName>
    </submittedName>
</protein>
<dbReference type="GO" id="GO:0005829">
    <property type="term" value="C:cytosol"/>
    <property type="evidence" value="ECO:0007669"/>
    <property type="project" value="TreeGrafter"/>
</dbReference>
<keyword evidence="4" id="KW-1185">Reference proteome</keyword>
<dbReference type="Proteomes" id="UP001152320">
    <property type="component" value="Chromosome 18"/>
</dbReference>
<reference evidence="3" key="1">
    <citation type="submission" date="2021-10" db="EMBL/GenBank/DDBJ databases">
        <title>Tropical sea cucumber genome reveals ecological adaptation and Cuvierian tubules defense mechanism.</title>
        <authorList>
            <person name="Chen T."/>
        </authorList>
    </citation>
    <scope>NUCLEOTIDE SEQUENCE</scope>
    <source>
        <strain evidence="3">Nanhai2018</strain>
        <tissue evidence="3">Muscle</tissue>
    </source>
</reference>
<comment type="similarity">
    <text evidence="1">Belongs to the short-chain dehydrogenases/reductases (SDR) family.</text>
</comment>
<dbReference type="InterPro" id="IPR002347">
    <property type="entry name" value="SDR_fam"/>
</dbReference>
<dbReference type="AlphaFoldDB" id="A0A9Q0YPD8"/>
<organism evidence="3 4">
    <name type="scientific">Holothuria leucospilota</name>
    <name type="common">Black long sea cucumber</name>
    <name type="synonym">Mertensiothuria leucospilota</name>
    <dbReference type="NCBI Taxonomy" id="206669"/>
    <lineage>
        <taxon>Eukaryota</taxon>
        <taxon>Metazoa</taxon>
        <taxon>Echinodermata</taxon>
        <taxon>Eleutherozoa</taxon>
        <taxon>Echinozoa</taxon>
        <taxon>Holothuroidea</taxon>
        <taxon>Aspidochirotacea</taxon>
        <taxon>Aspidochirotida</taxon>
        <taxon>Holothuriidae</taxon>
        <taxon>Holothuria</taxon>
    </lineage>
</organism>
<name>A0A9Q0YPD8_HOLLE</name>
<dbReference type="SUPFAM" id="SSF51735">
    <property type="entry name" value="NAD(P)-binding Rossmann-fold domains"/>
    <property type="match status" value="1"/>
</dbReference>
<dbReference type="InterPro" id="IPR036291">
    <property type="entry name" value="NAD(P)-bd_dom_sf"/>
</dbReference>
<sequence>MADKEIVVITNCGEEIGFGTALVFAKDEGKRFKVWATVTDERQGQTLKEEAGSLLDDTIFIRKMKMEETSIEETVKDIIERDGRIDILIVNTFNVGTFGIFDYEPFNDSHPSFELNFFGPTRLLQLVVPQMKSKKKGRILVITTPVAMAGCPFSEIYSASIGSLEHMCEPLATVCRKSNVLLSIVQSDCTSSPAVDWIMQFSRDFNLGYAEDKQIATMMKNLLEHRRGHVAQKKSTSVDELASYLRTLVDEPSPLLHYYTSDEMKKLAAEIYTHPEISLDNFA</sequence>
<dbReference type="PANTHER" id="PTHR43391:SF86">
    <property type="entry name" value="SHORT-CHAIN DEHYDROGENASE_REDUCTASE FAMILY PROTEIN"/>
    <property type="match status" value="1"/>
</dbReference>
<dbReference type="Gene3D" id="3.40.50.720">
    <property type="entry name" value="NAD(P)-binding Rossmann-like Domain"/>
    <property type="match status" value="1"/>
</dbReference>
<dbReference type="GO" id="GO:0016491">
    <property type="term" value="F:oxidoreductase activity"/>
    <property type="evidence" value="ECO:0007669"/>
    <property type="project" value="UniProtKB-KW"/>
</dbReference>
<proteinExistence type="inferred from homology"/>
<gene>
    <name evidence="3" type="ORF">HOLleu_35187</name>
</gene>
<comment type="caution">
    <text evidence="3">The sequence shown here is derived from an EMBL/GenBank/DDBJ whole genome shotgun (WGS) entry which is preliminary data.</text>
</comment>
<dbReference type="Pfam" id="PF00106">
    <property type="entry name" value="adh_short"/>
    <property type="match status" value="1"/>
</dbReference>
<evidence type="ECO:0000256" key="1">
    <source>
        <dbReference type="ARBA" id="ARBA00006484"/>
    </source>
</evidence>
<accession>A0A9Q0YPD8</accession>